<dbReference type="EMBL" id="LAZR01031752">
    <property type="protein sequence ID" value="KKL52830.1"/>
    <property type="molecule type" value="Genomic_DNA"/>
</dbReference>
<accession>A0A0F9F6I3</accession>
<name>A0A0F9F6I3_9ZZZZ</name>
<protein>
    <submittedName>
        <fullName evidence="1">Uncharacterized protein</fullName>
    </submittedName>
</protein>
<comment type="caution">
    <text evidence="1">The sequence shown here is derived from an EMBL/GenBank/DDBJ whole genome shotgun (WGS) entry which is preliminary data.</text>
</comment>
<reference evidence="1" key="1">
    <citation type="journal article" date="2015" name="Nature">
        <title>Complex archaea that bridge the gap between prokaryotes and eukaryotes.</title>
        <authorList>
            <person name="Spang A."/>
            <person name="Saw J.H."/>
            <person name="Jorgensen S.L."/>
            <person name="Zaremba-Niedzwiedzka K."/>
            <person name="Martijn J."/>
            <person name="Lind A.E."/>
            <person name="van Eijk R."/>
            <person name="Schleper C."/>
            <person name="Guy L."/>
            <person name="Ettema T.J."/>
        </authorList>
    </citation>
    <scope>NUCLEOTIDE SEQUENCE</scope>
</reference>
<evidence type="ECO:0000313" key="1">
    <source>
        <dbReference type="EMBL" id="KKL52830.1"/>
    </source>
</evidence>
<gene>
    <name evidence="1" type="ORF">LCGC14_2281540</name>
</gene>
<sequence>MIETIDEITSDDLFNALGDSDFISKLFEAADRRIKHHVDWLDHHTKTKRPECVSREYKKTKAYMDLKRGTLKLLG</sequence>
<proteinExistence type="predicted"/>
<dbReference type="AlphaFoldDB" id="A0A0F9F6I3"/>
<organism evidence="1">
    <name type="scientific">marine sediment metagenome</name>
    <dbReference type="NCBI Taxonomy" id="412755"/>
    <lineage>
        <taxon>unclassified sequences</taxon>
        <taxon>metagenomes</taxon>
        <taxon>ecological metagenomes</taxon>
    </lineage>
</organism>